<dbReference type="PANTHER" id="PTHR31465:SF9">
    <property type="entry name" value="SPHINGOID LONG-CHAIN BASE TRANSPORTER RSB1"/>
    <property type="match status" value="1"/>
</dbReference>
<evidence type="ECO:0008006" key="9">
    <source>
        <dbReference type="Google" id="ProtNLM"/>
    </source>
</evidence>
<evidence type="ECO:0000313" key="8">
    <source>
        <dbReference type="Proteomes" id="UP001295794"/>
    </source>
</evidence>
<protein>
    <recommendedName>
        <fullName evidence="9">RTA1-domain-containing protein</fullName>
    </recommendedName>
</protein>
<feature type="transmembrane region" description="Helical" evidence="6">
    <location>
        <begin position="83"/>
        <end position="107"/>
    </location>
</feature>
<comment type="subcellular location">
    <subcellularLocation>
        <location evidence="1">Membrane</location>
        <topology evidence="1">Multi-pass membrane protein</topology>
    </subcellularLocation>
</comment>
<feature type="transmembrane region" description="Helical" evidence="6">
    <location>
        <begin position="119"/>
        <end position="140"/>
    </location>
</feature>
<feature type="region of interest" description="Disordered" evidence="5">
    <location>
        <begin position="198"/>
        <end position="218"/>
    </location>
</feature>
<feature type="transmembrane region" description="Helical" evidence="6">
    <location>
        <begin position="20"/>
        <end position="40"/>
    </location>
</feature>
<dbReference type="Proteomes" id="UP001295794">
    <property type="component" value="Unassembled WGS sequence"/>
</dbReference>
<dbReference type="PANTHER" id="PTHR31465">
    <property type="entry name" value="PROTEIN RTA1-RELATED"/>
    <property type="match status" value="1"/>
</dbReference>
<evidence type="ECO:0000313" key="7">
    <source>
        <dbReference type="EMBL" id="CAK5266730.1"/>
    </source>
</evidence>
<name>A0AAD2H120_9AGAR</name>
<organism evidence="7 8">
    <name type="scientific">Mycena citricolor</name>
    <dbReference type="NCBI Taxonomy" id="2018698"/>
    <lineage>
        <taxon>Eukaryota</taxon>
        <taxon>Fungi</taxon>
        <taxon>Dikarya</taxon>
        <taxon>Basidiomycota</taxon>
        <taxon>Agaricomycotina</taxon>
        <taxon>Agaricomycetes</taxon>
        <taxon>Agaricomycetidae</taxon>
        <taxon>Agaricales</taxon>
        <taxon>Marasmiineae</taxon>
        <taxon>Mycenaceae</taxon>
        <taxon>Mycena</taxon>
    </lineage>
</organism>
<evidence type="ECO:0000256" key="4">
    <source>
        <dbReference type="ARBA" id="ARBA00023136"/>
    </source>
</evidence>
<keyword evidence="4 6" id="KW-0472">Membrane</keyword>
<reference evidence="7" key="1">
    <citation type="submission" date="2023-11" db="EMBL/GenBank/DDBJ databases">
        <authorList>
            <person name="De Vega J J."/>
            <person name="De Vega J J."/>
        </authorList>
    </citation>
    <scope>NUCLEOTIDE SEQUENCE</scope>
</reference>
<keyword evidence="2 6" id="KW-0812">Transmembrane</keyword>
<proteinExistence type="predicted"/>
<feature type="transmembrane region" description="Helical" evidence="6">
    <location>
        <begin position="226"/>
        <end position="247"/>
    </location>
</feature>
<dbReference type="Pfam" id="PF04479">
    <property type="entry name" value="RTA1"/>
    <property type="match status" value="1"/>
</dbReference>
<evidence type="ECO:0000256" key="3">
    <source>
        <dbReference type="ARBA" id="ARBA00022989"/>
    </source>
</evidence>
<sequence length="302" mass="32968">MRKATPHPVVEQSAYGYTPTEYVCIIFVVLFSLSTLAHAVQAARYRMWFLLSTACFAGVLEILGWAGRLWSAINPLTFKAYEMQIVCTIMGPTPLAAANFVILGLVIRRLGPEYSRLSPTAYTVLFLCCDIVSLIVQAIGGGAAATAVNMFKDPKKGGNIMLGGIAFQMVTITAYVLCAGEFILRYLSNRPVRAAASREANADDDNRTATPGSGDTRQALSPRMKVLLCALIFNTTCLFIRAVYRVIELADGWGGRIIHTQVYFNVLDGAMITLAIITLNVFHPGYLLEAPARATKVDEKEI</sequence>
<dbReference type="AlphaFoldDB" id="A0AAD2H120"/>
<feature type="compositionally biased region" description="Polar residues" evidence="5">
    <location>
        <begin position="208"/>
        <end position="218"/>
    </location>
</feature>
<feature type="transmembrane region" description="Helical" evidence="6">
    <location>
        <begin position="47"/>
        <end position="71"/>
    </location>
</feature>
<feature type="transmembrane region" description="Helical" evidence="6">
    <location>
        <begin position="160"/>
        <end position="184"/>
    </location>
</feature>
<dbReference type="EMBL" id="CAVNYO010000110">
    <property type="protein sequence ID" value="CAK5266730.1"/>
    <property type="molecule type" value="Genomic_DNA"/>
</dbReference>
<evidence type="ECO:0000256" key="2">
    <source>
        <dbReference type="ARBA" id="ARBA00022692"/>
    </source>
</evidence>
<evidence type="ECO:0000256" key="1">
    <source>
        <dbReference type="ARBA" id="ARBA00004141"/>
    </source>
</evidence>
<keyword evidence="3 6" id="KW-1133">Transmembrane helix</keyword>
<accession>A0AAD2H120</accession>
<dbReference type="InterPro" id="IPR007568">
    <property type="entry name" value="RTA1"/>
</dbReference>
<comment type="caution">
    <text evidence="7">The sequence shown here is derived from an EMBL/GenBank/DDBJ whole genome shotgun (WGS) entry which is preliminary data.</text>
</comment>
<dbReference type="GO" id="GO:0000324">
    <property type="term" value="C:fungal-type vacuole"/>
    <property type="evidence" value="ECO:0007669"/>
    <property type="project" value="TreeGrafter"/>
</dbReference>
<dbReference type="GO" id="GO:0005886">
    <property type="term" value="C:plasma membrane"/>
    <property type="evidence" value="ECO:0007669"/>
    <property type="project" value="TreeGrafter"/>
</dbReference>
<evidence type="ECO:0000256" key="5">
    <source>
        <dbReference type="SAM" id="MobiDB-lite"/>
    </source>
</evidence>
<keyword evidence="8" id="KW-1185">Reference proteome</keyword>
<gene>
    <name evidence="7" type="ORF">MYCIT1_LOCUS8644</name>
</gene>
<feature type="transmembrane region" description="Helical" evidence="6">
    <location>
        <begin position="262"/>
        <end position="282"/>
    </location>
</feature>
<evidence type="ECO:0000256" key="6">
    <source>
        <dbReference type="SAM" id="Phobius"/>
    </source>
</evidence>